<dbReference type="STRING" id="157733.AB986_12310"/>
<keyword evidence="1" id="KW-0812">Transmembrane</keyword>
<dbReference type="EMBL" id="LELK01000004">
    <property type="protein sequence ID" value="KMM36722.1"/>
    <property type="molecule type" value="Genomic_DNA"/>
</dbReference>
<feature type="transmembrane region" description="Helical" evidence="1">
    <location>
        <begin position="6"/>
        <end position="28"/>
    </location>
</feature>
<dbReference type="GO" id="GO:0022857">
    <property type="term" value="F:transmembrane transporter activity"/>
    <property type="evidence" value="ECO:0007669"/>
    <property type="project" value="InterPro"/>
</dbReference>
<keyword evidence="1" id="KW-1133">Transmembrane helix</keyword>
<dbReference type="AlphaFoldDB" id="A0A0J6FQX9"/>
<evidence type="ECO:0000313" key="2">
    <source>
        <dbReference type="EMBL" id="KMM36722.1"/>
    </source>
</evidence>
<sequence length="161" mass="16680">MNGKRASILAIFIALSVIGAFIKIPAIVGSVALDVFPALVAAVLLGSRSGALIASFGHLLSALLVGLPLGPLHLLIAAEMAALVWLFGNLYKNNKRKLATVSFLVGNAFVAPLPFLFILGSGFYVALVPVLVVGSLLNLGLGIVLIPRLAMIVEKKGVVNS</sequence>
<protein>
    <submittedName>
        <fullName evidence="2">Membrane protein</fullName>
    </submittedName>
</protein>
<comment type="caution">
    <text evidence="2">The sequence shown here is derived from an EMBL/GenBank/DDBJ whole genome shotgun (WGS) entry which is preliminary data.</text>
</comment>
<evidence type="ECO:0000256" key="1">
    <source>
        <dbReference type="SAM" id="Phobius"/>
    </source>
</evidence>
<organism evidence="2 3">
    <name type="scientific">Guptibacillus hwajinpoensis</name>
    <dbReference type="NCBI Taxonomy" id="208199"/>
    <lineage>
        <taxon>Bacteria</taxon>
        <taxon>Bacillati</taxon>
        <taxon>Bacillota</taxon>
        <taxon>Bacilli</taxon>
        <taxon>Bacillales</taxon>
        <taxon>Guptibacillaceae</taxon>
        <taxon>Guptibacillus</taxon>
    </lineage>
</organism>
<keyword evidence="3" id="KW-1185">Reference proteome</keyword>
<dbReference type="Proteomes" id="UP000035996">
    <property type="component" value="Unassembled WGS sequence"/>
</dbReference>
<feature type="transmembrane region" description="Helical" evidence="1">
    <location>
        <begin position="123"/>
        <end position="146"/>
    </location>
</feature>
<dbReference type="RefSeq" id="WP_048311433.1">
    <property type="nucleotide sequence ID" value="NZ_CP119526.1"/>
</dbReference>
<feature type="transmembrane region" description="Helical" evidence="1">
    <location>
        <begin position="72"/>
        <end position="91"/>
    </location>
</feature>
<feature type="transmembrane region" description="Helical" evidence="1">
    <location>
        <begin position="98"/>
        <end position="117"/>
    </location>
</feature>
<dbReference type="PATRIC" id="fig|157733.3.peg.488"/>
<accession>A0A0J6FQX9</accession>
<evidence type="ECO:0000313" key="3">
    <source>
        <dbReference type="Proteomes" id="UP000035996"/>
    </source>
</evidence>
<keyword evidence="1" id="KW-0472">Membrane</keyword>
<name>A0A0J6FQX9_9BACL</name>
<proteinExistence type="predicted"/>
<gene>
    <name evidence="2" type="ORF">AB986_12310</name>
</gene>
<reference evidence="2" key="1">
    <citation type="submission" date="2015-06" db="EMBL/GenBank/DDBJ databases">
        <authorList>
            <person name="Liu B."/>
            <person name="Wang J."/>
            <person name="Zhu Y."/>
            <person name="Liu G."/>
            <person name="Chen Q."/>
            <person name="Zheng C."/>
            <person name="Che J."/>
            <person name="Ge C."/>
            <person name="Shi H."/>
            <person name="Pan Z."/>
            <person name="Liu X."/>
        </authorList>
    </citation>
    <scope>NUCLEOTIDE SEQUENCE [LARGE SCALE GENOMIC DNA]</scope>
    <source>
        <strain evidence="2">DSM 16346</strain>
    </source>
</reference>
<dbReference type="InterPro" id="IPR024529">
    <property type="entry name" value="ECF_trnsprt_substrate-spec"/>
</dbReference>
<dbReference type="Gene3D" id="1.10.1760.20">
    <property type="match status" value="1"/>
</dbReference>
<dbReference type="Pfam" id="PF12822">
    <property type="entry name" value="ECF_trnsprt"/>
    <property type="match status" value="1"/>
</dbReference>
<dbReference type="OrthoDB" id="5431035at2"/>